<sequence>MPDRARLWDVFLTHRHCMAHHKLSRSSSRRSKLQILAQHFASDPLPLDVPKGCLAVYVGKDRQRFVIPITYLSHPLFASLLRLSEEEFDFHHEGGLTLPCDVDRFEDVILRISSCHGDPCASHHNNRVSSKSTVLEVH</sequence>
<gene>
    <name evidence="1" type="ORF">O6H91_08G035100</name>
</gene>
<comment type="caution">
    <text evidence="1">The sequence shown here is derived from an EMBL/GenBank/DDBJ whole genome shotgun (WGS) entry which is preliminary data.</text>
</comment>
<dbReference type="Proteomes" id="UP001162992">
    <property type="component" value="Chromosome 8"/>
</dbReference>
<proteinExistence type="predicted"/>
<accession>A0ACC2CWG3</accession>
<protein>
    <submittedName>
        <fullName evidence="1">Uncharacterized protein</fullName>
    </submittedName>
</protein>
<evidence type="ECO:0000313" key="1">
    <source>
        <dbReference type="EMBL" id="KAJ7546310.1"/>
    </source>
</evidence>
<evidence type="ECO:0000313" key="2">
    <source>
        <dbReference type="Proteomes" id="UP001162992"/>
    </source>
</evidence>
<organism evidence="1 2">
    <name type="scientific">Diphasiastrum complanatum</name>
    <name type="common">Issler's clubmoss</name>
    <name type="synonym">Lycopodium complanatum</name>
    <dbReference type="NCBI Taxonomy" id="34168"/>
    <lineage>
        <taxon>Eukaryota</taxon>
        <taxon>Viridiplantae</taxon>
        <taxon>Streptophyta</taxon>
        <taxon>Embryophyta</taxon>
        <taxon>Tracheophyta</taxon>
        <taxon>Lycopodiopsida</taxon>
        <taxon>Lycopodiales</taxon>
        <taxon>Lycopodiaceae</taxon>
        <taxon>Lycopodioideae</taxon>
        <taxon>Diphasiastrum</taxon>
    </lineage>
</organism>
<dbReference type="EMBL" id="CM055099">
    <property type="protein sequence ID" value="KAJ7546310.1"/>
    <property type="molecule type" value="Genomic_DNA"/>
</dbReference>
<name>A0ACC2CWG3_DIPCM</name>
<reference evidence="2" key="1">
    <citation type="journal article" date="2024" name="Proc. Natl. Acad. Sci. U.S.A.">
        <title>Extraordinary preservation of gene collinearity over three hundred million years revealed in homosporous lycophytes.</title>
        <authorList>
            <person name="Li C."/>
            <person name="Wickell D."/>
            <person name="Kuo L.Y."/>
            <person name="Chen X."/>
            <person name="Nie B."/>
            <person name="Liao X."/>
            <person name="Peng D."/>
            <person name="Ji J."/>
            <person name="Jenkins J."/>
            <person name="Williams M."/>
            <person name="Shu S."/>
            <person name="Plott C."/>
            <person name="Barry K."/>
            <person name="Rajasekar S."/>
            <person name="Grimwood J."/>
            <person name="Han X."/>
            <person name="Sun S."/>
            <person name="Hou Z."/>
            <person name="He W."/>
            <person name="Dai G."/>
            <person name="Sun C."/>
            <person name="Schmutz J."/>
            <person name="Leebens-Mack J.H."/>
            <person name="Li F.W."/>
            <person name="Wang L."/>
        </authorList>
    </citation>
    <scope>NUCLEOTIDE SEQUENCE [LARGE SCALE GENOMIC DNA]</scope>
    <source>
        <strain evidence="2">cv. PW_Plant_1</strain>
    </source>
</reference>
<keyword evidence="2" id="KW-1185">Reference proteome</keyword>